<dbReference type="GO" id="GO:0009253">
    <property type="term" value="P:peptidoglycan catabolic process"/>
    <property type="evidence" value="ECO:0007669"/>
    <property type="project" value="InterPro"/>
</dbReference>
<comment type="caution">
    <text evidence="5">The sequence shown here is derived from an EMBL/GenBank/DDBJ whole genome shotgun (WGS) entry which is preliminary data.</text>
</comment>
<dbReference type="Pfam" id="PF01520">
    <property type="entry name" value="Amidase_3"/>
    <property type="match status" value="1"/>
</dbReference>
<evidence type="ECO:0000256" key="3">
    <source>
        <dbReference type="SAM" id="SignalP"/>
    </source>
</evidence>
<evidence type="ECO:0000259" key="4">
    <source>
        <dbReference type="SMART" id="SM00646"/>
    </source>
</evidence>
<dbReference type="InterPro" id="IPR050695">
    <property type="entry name" value="N-acetylmuramoyl_amidase_3"/>
</dbReference>
<dbReference type="InterPro" id="IPR002508">
    <property type="entry name" value="MurNAc-LAA_cat"/>
</dbReference>
<organism evidence="5">
    <name type="scientific">Planktothricoides sp. SpSt-374</name>
    <dbReference type="NCBI Taxonomy" id="2282167"/>
    <lineage>
        <taxon>Bacteria</taxon>
        <taxon>Bacillati</taxon>
        <taxon>Cyanobacteriota</taxon>
        <taxon>Cyanophyceae</taxon>
        <taxon>Oscillatoriophycideae</taxon>
        <taxon>Oscillatoriales</taxon>
        <taxon>Oscillatoriaceae</taxon>
        <taxon>Planktothricoides</taxon>
    </lineage>
</organism>
<feature type="domain" description="MurNAc-LAA" evidence="4">
    <location>
        <begin position="410"/>
        <end position="519"/>
    </location>
</feature>
<dbReference type="PANTHER" id="PTHR30404:SF0">
    <property type="entry name" value="N-ACETYLMURAMOYL-L-ALANINE AMIDASE AMIC"/>
    <property type="match status" value="1"/>
</dbReference>
<evidence type="ECO:0000313" key="5">
    <source>
        <dbReference type="EMBL" id="HGG02273.1"/>
    </source>
</evidence>
<dbReference type="EMBL" id="DSPX01000172">
    <property type="protein sequence ID" value="HGG02273.1"/>
    <property type="molecule type" value="Genomic_DNA"/>
</dbReference>
<dbReference type="SUPFAM" id="SSF53187">
    <property type="entry name" value="Zn-dependent exopeptidases"/>
    <property type="match status" value="1"/>
</dbReference>
<protein>
    <submittedName>
        <fullName evidence="5">AMIN domain-containing protein</fullName>
    </submittedName>
</protein>
<dbReference type="GO" id="GO:0030288">
    <property type="term" value="C:outer membrane-bounded periplasmic space"/>
    <property type="evidence" value="ECO:0007669"/>
    <property type="project" value="TreeGrafter"/>
</dbReference>
<sequence length="526" mass="56798">MAKTVLMHSLLPSLIGVLAAAAVPVKAAELQSWQVEQSQNQLSVTGEVLPPAQLIADFDANSAQNWIAELPESPTAEGEAGTIVSANPGAGTLLQDIQVGENGIVLHTSGRQPQVEVKRASDRSWLTIDIPGARLSEDLQGRNRAVNRLGVQRLQAMQLSSSPPVARVTLSMSDTGRNWEVRANQPGGVVLWPEGSRPPVIGQATGFASIQAVELRNNGTELVVKTDSPIAYTSGWDRQTAAYRLTIYSAAMPGNIRLPQPPAGSPILWVRERQDEPESVTLLVQIGSGVQVMTPTQNSPTELSLKLQPAQATQPGGSRPIPVPRPQPVPMPEENPQPSQPPRLNEGRIVVVVDPGHGGSDPGAIGIGGLREKDVVFDISMQVTQILEQNGVQVVLTRRDDRTLELEPRTVLANRVNADLFVSIHANAAPGANPSANGVETFYYESGRNLADYIQRSIMESFDMRNRGLKRARFYVLRNTQMPAVLVEVGFVTGTEDARILADAGERTRMAQAIARGVMRYIQGNR</sequence>
<dbReference type="GO" id="GO:0008745">
    <property type="term" value="F:N-acetylmuramoyl-L-alanine amidase activity"/>
    <property type="evidence" value="ECO:0007669"/>
    <property type="project" value="InterPro"/>
</dbReference>
<keyword evidence="1" id="KW-0378">Hydrolase</keyword>
<evidence type="ECO:0000256" key="2">
    <source>
        <dbReference type="SAM" id="MobiDB-lite"/>
    </source>
</evidence>
<name>A0A7C3VIR4_9CYAN</name>
<feature type="signal peptide" evidence="3">
    <location>
        <begin position="1"/>
        <end position="27"/>
    </location>
</feature>
<dbReference type="CDD" id="cd02696">
    <property type="entry name" value="MurNAc-LAA"/>
    <property type="match status" value="1"/>
</dbReference>
<reference evidence="5" key="1">
    <citation type="journal article" date="2020" name="mSystems">
        <title>Genome- and Community-Level Interaction Insights into Carbon Utilization and Element Cycling Functions of Hydrothermarchaeota in Hydrothermal Sediment.</title>
        <authorList>
            <person name="Zhou Z."/>
            <person name="Liu Y."/>
            <person name="Xu W."/>
            <person name="Pan J."/>
            <person name="Luo Z.H."/>
            <person name="Li M."/>
        </authorList>
    </citation>
    <scope>NUCLEOTIDE SEQUENCE [LARGE SCALE GENOMIC DNA]</scope>
    <source>
        <strain evidence="5">SpSt-374</strain>
    </source>
</reference>
<accession>A0A7C3VIR4</accession>
<dbReference type="Gene3D" id="3.40.630.40">
    <property type="entry name" value="Zn-dependent exopeptidases"/>
    <property type="match status" value="1"/>
</dbReference>
<dbReference type="AlphaFoldDB" id="A0A7C3VIR4"/>
<dbReference type="SMART" id="SM00646">
    <property type="entry name" value="Ami_3"/>
    <property type="match status" value="1"/>
</dbReference>
<evidence type="ECO:0000256" key="1">
    <source>
        <dbReference type="ARBA" id="ARBA00022801"/>
    </source>
</evidence>
<keyword evidence="3" id="KW-0732">Signal</keyword>
<proteinExistence type="predicted"/>
<dbReference type="PANTHER" id="PTHR30404">
    <property type="entry name" value="N-ACETYLMURAMOYL-L-ALANINE AMIDASE"/>
    <property type="match status" value="1"/>
</dbReference>
<feature type="chain" id="PRO_5027788148" evidence="3">
    <location>
        <begin position="28"/>
        <end position="526"/>
    </location>
</feature>
<feature type="compositionally biased region" description="Pro residues" evidence="2">
    <location>
        <begin position="321"/>
        <end position="341"/>
    </location>
</feature>
<gene>
    <name evidence="5" type="ORF">ENR15_16935</name>
</gene>
<feature type="region of interest" description="Disordered" evidence="2">
    <location>
        <begin position="294"/>
        <end position="345"/>
    </location>
</feature>